<keyword evidence="5" id="KW-0662">Pyridine nucleotide biosynthesis</keyword>
<comment type="caution">
    <text evidence="8">The sequence shown here is derived from an EMBL/GenBank/DDBJ whole genome shotgun (WGS) entry which is preliminary data.</text>
</comment>
<dbReference type="InterPro" id="IPR037128">
    <property type="entry name" value="Quinolinate_PRibosylTase_N_sf"/>
</dbReference>
<keyword evidence="8" id="KW-0328">Glycosyltransferase</keyword>
<dbReference type="EC" id="6.3.4.21" evidence="2"/>
<name>A0ABU9E953_9BACT</name>
<dbReference type="Proteomes" id="UP001484239">
    <property type="component" value="Unassembled WGS sequence"/>
</dbReference>
<dbReference type="RefSeq" id="WP_405277475.1">
    <property type="nucleotide sequence ID" value="NZ_JBBHLI010000004.1"/>
</dbReference>
<evidence type="ECO:0000313" key="8">
    <source>
        <dbReference type="EMBL" id="MEK9501272.1"/>
    </source>
</evidence>
<reference evidence="8 9" key="1">
    <citation type="submission" date="2024-02" db="EMBL/GenBank/DDBJ databases">
        <title>A novel Gemmatimonadota bacterium.</title>
        <authorList>
            <person name="Du Z.-J."/>
            <person name="Ye Y.-Q."/>
        </authorList>
    </citation>
    <scope>NUCLEOTIDE SEQUENCE [LARGE SCALE GENOMIC DNA]</scope>
    <source>
        <strain evidence="8 9">DH-20</strain>
    </source>
</reference>
<dbReference type="PIRSF" id="PIRSF000484">
    <property type="entry name" value="NAPRT"/>
    <property type="match status" value="1"/>
</dbReference>
<dbReference type="NCBIfam" id="NF006415">
    <property type="entry name" value="PRK08662.1"/>
    <property type="match status" value="1"/>
</dbReference>
<keyword evidence="4 8" id="KW-0436">Ligase</keyword>
<dbReference type="Gene3D" id="3.20.20.70">
    <property type="entry name" value="Aldolase class I"/>
    <property type="match status" value="1"/>
</dbReference>
<dbReference type="InterPro" id="IPR013785">
    <property type="entry name" value="Aldolase_TIM"/>
</dbReference>
<proteinExistence type="predicted"/>
<organism evidence="8 9">
    <name type="scientific">Gaopeijia maritima</name>
    <dbReference type="NCBI Taxonomy" id="3119007"/>
    <lineage>
        <taxon>Bacteria</taxon>
        <taxon>Pseudomonadati</taxon>
        <taxon>Gemmatimonadota</taxon>
        <taxon>Longimicrobiia</taxon>
        <taxon>Gaopeijiales</taxon>
        <taxon>Gaopeijiaceae</taxon>
        <taxon>Gaopeijia</taxon>
    </lineage>
</organism>
<dbReference type="Pfam" id="PF02749">
    <property type="entry name" value="QRPTase_N"/>
    <property type="match status" value="1"/>
</dbReference>
<dbReference type="InterPro" id="IPR036068">
    <property type="entry name" value="Nicotinate_pribotase-like_C"/>
</dbReference>
<dbReference type="EMBL" id="JBBHLI010000004">
    <property type="protein sequence ID" value="MEK9501272.1"/>
    <property type="molecule type" value="Genomic_DNA"/>
</dbReference>
<evidence type="ECO:0000256" key="2">
    <source>
        <dbReference type="ARBA" id="ARBA00013236"/>
    </source>
</evidence>
<dbReference type="InterPro" id="IPR053190">
    <property type="entry name" value="NAPRTase-like"/>
</dbReference>
<dbReference type="SUPFAM" id="SSF54675">
    <property type="entry name" value="Nicotinate/Quinolinate PRTase N-terminal domain-like"/>
    <property type="match status" value="1"/>
</dbReference>
<sequence>MDSSAAGPPPPLRPEVRLGPEVFQLPAERMRAGYYSDKYFVRTREVLQGEGADPVVTMQVFQKNDAWVAGTDEAIAILKQCLTEGYDFSDLEVWSLRDGDRASPWEPVMHIVGPYTAFAHLETLYLGVLARRTMVATNTRTVVEAAWPEPVLFFPARHDHWMVQTGDGYAAHIAGAIGVSTDAQASWWGSEGMGTVPHGLIAAFGGDTVAATTAFARQMPDHVRVISLVDFTNDSVGTALDVARALGHRLHAVRLDTSAHLVDRSVVPDMGRFDPRGVNPTLVRKVRDALDAAGFDFVDIVVSGGFDADKIRRFKEARVPVDAYGVGSALIRGRYDFTADVVRIGDRDVAKVGRGFTDNPRLERVS</sequence>
<evidence type="ECO:0000256" key="3">
    <source>
        <dbReference type="ARBA" id="ARBA00022553"/>
    </source>
</evidence>
<comment type="catalytic activity">
    <reaction evidence="6">
        <text>5-phospho-alpha-D-ribose 1-diphosphate + nicotinate + ATP + H2O = nicotinate beta-D-ribonucleotide + ADP + phosphate + diphosphate</text>
        <dbReference type="Rhea" id="RHEA:36163"/>
        <dbReference type="ChEBI" id="CHEBI:15377"/>
        <dbReference type="ChEBI" id="CHEBI:30616"/>
        <dbReference type="ChEBI" id="CHEBI:32544"/>
        <dbReference type="ChEBI" id="CHEBI:33019"/>
        <dbReference type="ChEBI" id="CHEBI:43474"/>
        <dbReference type="ChEBI" id="CHEBI:57502"/>
        <dbReference type="ChEBI" id="CHEBI:58017"/>
        <dbReference type="ChEBI" id="CHEBI:456216"/>
        <dbReference type="EC" id="6.3.4.21"/>
    </reaction>
</comment>
<dbReference type="Gene3D" id="3.90.1170.20">
    <property type="entry name" value="Quinolinate phosphoribosyl transferase, N-terminal domain"/>
    <property type="match status" value="1"/>
</dbReference>
<evidence type="ECO:0000256" key="4">
    <source>
        <dbReference type="ARBA" id="ARBA00022598"/>
    </source>
</evidence>
<accession>A0ABU9E953</accession>
<gene>
    <name evidence="8" type="ORF">WI372_09805</name>
</gene>
<evidence type="ECO:0000259" key="7">
    <source>
        <dbReference type="Pfam" id="PF02749"/>
    </source>
</evidence>
<dbReference type="InterPro" id="IPR022412">
    <property type="entry name" value="Quinolinate_PRibosylTrfase_N"/>
</dbReference>
<protein>
    <recommendedName>
        <fullName evidence="2">nicotinate phosphoribosyltransferase</fullName>
        <ecNumber evidence="2">6.3.4.21</ecNumber>
    </recommendedName>
</protein>
<feature type="domain" description="Quinolinate phosphoribosyl transferase N-terminal" evidence="7">
    <location>
        <begin position="37"/>
        <end position="131"/>
    </location>
</feature>
<dbReference type="GO" id="GO:0016757">
    <property type="term" value="F:glycosyltransferase activity"/>
    <property type="evidence" value="ECO:0007669"/>
    <property type="project" value="UniProtKB-KW"/>
</dbReference>
<keyword evidence="3" id="KW-0597">Phosphoprotein</keyword>
<keyword evidence="9" id="KW-1185">Reference proteome</keyword>
<keyword evidence="8" id="KW-0808">Transferase</keyword>
<dbReference type="InterPro" id="IPR007229">
    <property type="entry name" value="Nic_PRibTrfase-Fam"/>
</dbReference>
<dbReference type="PANTHER" id="PTHR43202:SF1">
    <property type="entry name" value="NICOTINATE PHOSPHORIBOSYLTRANSFERASE"/>
    <property type="match status" value="1"/>
</dbReference>
<evidence type="ECO:0000256" key="5">
    <source>
        <dbReference type="ARBA" id="ARBA00022642"/>
    </source>
</evidence>
<dbReference type="PANTHER" id="PTHR43202">
    <property type="entry name" value="NICOTINATE-NUCLEOTIDE PYROPHOSPHORYLASE"/>
    <property type="match status" value="1"/>
</dbReference>
<dbReference type="GO" id="GO:0004516">
    <property type="term" value="F:nicotinate phosphoribosyltransferase activity"/>
    <property type="evidence" value="ECO:0007669"/>
    <property type="project" value="UniProtKB-EC"/>
</dbReference>
<evidence type="ECO:0000313" key="9">
    <source>
        <dbReference type="Proteomes" id="UP001484239"/>
    </source>
</evidence>
<comment type="pathway">
    <text evidence="1">Cofactor biosynthesis; NAD(+) biosynthesis; nicotinate D-ribonucleotide from nicotinate: step 1/1.</text>
</comment>
<dbReference type="SUPFAM" id="SSF51690">
    <property type="entry name" value="Nicotinate/Quinolinate PRTase C-terminal domain-like"/>
    <property type="match status" value="1"/>
</dbReference>
<evidence type="ECO:0000256" key="6">
    <source>
        <dbReference type="ARBA" id="ARBA00048668"/>
    </source>
</evidence>
<evidence type="ECO:0000256" key="1">
    <source>
        <dbReference type="ARBA" id="ARBA00004952"/>
    </source>
</evidence>